<feature type="non-terminal residue" evidence="1">
    <location>
        <position position="52"/>
    </location>
</feature>
<feature type="non-terminal residue" evidence="1">
    <location>
        <position position="1"/>
    </location>
</feature>
<name>A0AAD6RWH8_9AGAR</name>
<accession>A0AAD6RWH8</accession>
<evidence type="ECO:0000313" key="2">
    <source>
        <dbReference type="Proteomes" id="UP001218188"/>
    </source>
</evidence>
<protein>
    <submittedName>
        <fullName evidence="1">Uncharacterized protein</fullName>
    </submittedName>
</protein>
<organism evidence="1 2">
    <name type="scientific">Mycena alexandri</name>
    <dbReference type="NCBI Taxonomy" id="1745969"/>
    <lineage>
        <taxon>Eukaryota</taxon>
        <taxon>Fungi</taxon>
        <taxon>Dikarya</taxon>
        <taxon>Basidiomycota</taxon>
        <taxon>Agaricomycotina</taxon>
        <taxon>Agaricomycetes</taxon>
        <taxon>Agaricomycetidae</taxon>
        <taxon>Agaricales</taxon>
        <taxon>Marasmiineae</taxon>
        <taxon>Mycenaceae</taxon>
        <taxon>Mycena</taxon>
    </lineage>
</organism>
<reference evidence="1" key="1">
    <citation type="submission" date="2023-03" db="EMBL/GenBank/DDBJ databases">
        <title>Massive genome expansion in bonnet fungi (Mycena s.s.) driven by repeated elements and novel gene families across ecological guilds.</title>
        <authorList>
            <consortium name="Lawrence Berkeley National Laboratory"/>
            <person name="Harder C.B."/>
            <person name="Miyauchi S."/>
            <person name="Viragh M."/>
            <person name="Kuo A."/>
            <person name="Thoen E."/>
            <person name="Andreopoulos B."/>
            <person name="Lu D."/>
            <person name="Skrede I."/>
            <person name="Drula E."/>
            <person name="Henrissat B."/>
            <person name="Morin E."/>
            <person name="Kohler A."/>
            <person name="Barry K."/>
            <person name="LaButti K."/>
            <person name="Morin E."/>
            <person name="Salamov A."/>
            <person name="Lipzen A."/>
            <person name="Mereny Z."/>
            <person name="Hegedus B."/>
            <person name="Baldrian P."/>
            <person name="Stursova M."/>
            <person name="Weitz H."/>
            <person name="Taylor A."/>
            <person name="Grigoriev I.V."/>
            <person name="Nagy L.G."/>
            <person name="Martin F."/>
            <person name="Kauserud H."/>
        </authorList>
    </citation>
    <scope>NUCLEOTIDE SEQUENCE</scope>
    <source>
        <strain evidence="1">CBHHK200</strain>
    </source>
</reference>
<gene>
    <name evidence="1" type="ORF">C8F04DRAFT_906391</name>
</gene>
<comment type="caution">
    <text evidence="1">The sequence shown here is derived from an EMBL/GenBank/DDBJ whole genome shotgun (WGS) entry which is preliminary data.</text>
</comment>
<proteinExistence type="predicted"/>
<sequence length="52" mass="5725">PFTYWRDGARELRIARRPCPHGALAHCMCLGACKVSIFSSPTTATRLGGPFF</sequence>
<evidence type="ECO:0000313" key="1">
    <source>
        <dbReference type="EMBL" id="KAJ7016726.1"/>
    </source>
</evidence>
<dbReference type="Proteomes" id="UP001218188">
    <property type="component" value="Unassembled WGS sequence"/>
</dbReference>
<dbReference type="EMBL" id="JARJCM010000468">
    <property type="protein sequence ID" value="KAJ7016726.1"/>
    <property type="molecule type" value="Genomic_DNA"/>
</dbReference>
<keyword evidence="2" id="KW-1185">Reference proteome</keyword>
<dbReference type="AlphaFoldDB" id="A0AAD6RWH8"/>